<dbReference type="Pfam" id="PF03406">
    <property type="entry name" value="Phage_fiber_2"/>
    <property type="match status" value="1"/>
</dbReference>
<dbReference type="GO" id="GO:0019062">
    <property type="term" value="P:virion attachment to host cell"/>
    <property type="evidence" value="ECO:0007669"/>
    <property type="project" value="InterPro"/>
</dbReference>
<protein>
    <submittedName>
        <fullName evidence="2">Phage tail fibre repeat-containing protein</fullName>
    </submittedName>
</protein>
<dbReference type="Proteomes" id="UP000199163">
    <property type="component" value="Unassembled WGS sequence"/>
</dbReference>
<proteinExistence type="predicted"/>
<keyword evidence="3" id="KW-1185">Reference proteome</keyword>
<dbReference type="OrthoDB" id="2667109at2"/>
<dbReference type="EMBL" id="FNDK01000023">
    <property type="protein sequence ID" value="SDI16350.1"/>
    <property type="molecule type" value="Genomic_DNA"/>
</dbReference>
<accession>A0A1G8ICR9</accession>
<feature type="region of interest" description="Disordered" evidence="1">
    <location>
        <begin position="107"/>
        <end position="138"/>
    </location>
</feature>
<feature type="region of interest" description="Disordered" evidence="1">
    <location>
        <begin position="169"/>
        <end position="195"/>
    </location>
</feature>
<dbReference type="AlphaFoldDB" id="A0A1G8ICR9"/>
<reference evidence="2 3" key="1">
    <citation type="submission" date="2016-10" db="EMBL/GenBank/DDBJ databases">
        <authorList>
            <person name="de Groot N.N."/>
        </authorList>
    </citation>
    <scope>NUCLEOTIDE SEQUENCE [LARGE SCALE GENOMIC DNA]</scope>
    <source>
        <strain evidence="2 3">DSM 21632</strain>
    </source>
</reference>
<evidence type="ECO:0000256" key="1">
    <source>
        <dbReference type="SAM" id="MobiDB-lite"/>
    </source>
</evidence>
<gene>
    <name evidence="2" type="ORF">SAMN05192534_12380</name>
</gene>
<organism evidence="2 3">
    <name type="scientific">Alteribacillus persepolensis</name>
    <dbReference type="NCBI Taxonomy" id="568899"/>
    <lineage>
        <taxon>Bacteria</taxon>
        <taxon>Bacillati</taxon>
        <taxon>Bacillota</taxon>
        <taxon>Bacilli</taxon>
        <taxon>Bacillales</taxon>
        <taxon>Bacillaceae</taxon>
        <taxon>Alteribacillus</taxon>
    </lineage>
</organism>
<feature type="region of interest" description="Disordered" evidence="1">
    <location>
        <begin position="1"/>
        <end position="33"/>
    </location>
</feature>
<dbReference type="InterPro" id="IPR005068">
    <property type="entry name" value="Phage_lambda_Stf-r2"/>
</dbReference>
<feature type="compositionally biased region" description="Basic and acidic residues" evidence="1">
    <location>
        <begin position="20"/>
        <end position="32"/>
    </location>
</feature>
<sequence>MAEFNNPLPEWNATGIEPPQSKKDEGWQEQEKPPAQWHNWWMYTSYHAIQEMRTVINNLTAADVGAEPAFTKNTAFNKDFGTTAGTVAEGTHVSDTNNPHNVTTTQIGAETPSGAQSKADTAESNANTYTDGQTGDLSTLTTTEKTDLVGAINEVDGNADQVASDLTSHQGEDATLTQKGHVRLNSDNDSTDETTAATPKAVKAAYDKAISATSVAGTYTGTGDASQVISLGFRPTAVFVARADWPFMSIEGAVYSGFATSDRQHDKNLSDIVRVNSSGFTVYYDSDEDVQTNALNRVYNYFAIR</sequence>
<dbReference type="GO" id="GO:0046718">
    <property type="term" value="P:symbiont entry into host cell"/>
    <property type="evidence" value="ECO:0007669"/>
    <property type="project" value="InterPro"/>
</dbReference>
<name>A0A1G8ICR9_9BACI</name>
<dbReference type="STRING" id="568899.SAMN05192534_12380"/>
<evidence type="ECO:0000313" key="3">
    <source>
        <dbReference type="Proteomes" id="UP000199163"/>
    </source>
</evidence>
<dbReference type="RefSeq" id="WP_091275666.1">
    <property type="nucleotide sequence ID" value="NZ_FNDK01000023.1"/>
</dbReference>
<evidence type="ECO:0000313" key="2">
    <source>
        <dbReference type="EMBL" id="SDI16350.1"/>
    </source>
</evidence>